<evidence type="ECO:0000256" key="3">
    <source>
        <dbReference type="SAM" id="Phobius"/>
    </source>
</evidence>
<feature type="compositionally biased region" description="Low complexity" evidence="2">
    <location>
        <begin position="575"/>
        <end position="588"/>
    </location>
</feature>
<dbReference type="PANTHER" id="PTHR32309:SF13">
    <property type="entry name" value="FERRIC ENTEROBACTIN TRANSPORT PROTEIN FEPE"/>
    <property type="match status" value="1"/>
</dbReference>
<keyword evidence="3" id="KW-1133">Transmembrane helix</keyword>
<reference evidence="4 5" key="1">
    <citation type="submission" date="2019-02" db="EMBL/GenBank/DDBJ databases">
        <title>Sequencing the genomes of 1000 actinobacteria strains.</title>
        <authorList>
            <person name="Klenk H.-P."/>
        </authorList>
    </citation>
    <scope>NUCLEOTIDE SEQUENCE [LARGE SCALE GENOMIC DNA]</scope>
    <source>
        <strain evidence="4 5">DSM 45779</strain>
    </source>
</reference>
<dbReference type="OrthoDB" id="3570682at2"/>
<sequence length="616" mass="64081">MVNPGGSDSDQEHGLTSPKTAAARRDPWSAAPPAVSAVPEPGAIRIQIDRLRRRWWLVAAVAMIAFVGSLTSALLTPTVYTGRSALTAASETRAPEQDAYLAQAYSEYFNQPSYQAGLASRGPFPAGVTYNARTAATSPIIYIEATGPDEADAANAAERMADTFRDDINTSVGGEAGAIVSGLQRQLDLAEQRLTIGAALDRDEMNALDTEVRSLQERIVSLQSARTNEVRTLQRQASVSSEAPNPLQDGLFGLIGGLVLGSALVLVLAAGGGRLVSPQDIRDRLGLPTLAVVGGRGSRSGPAERAQDLRRLTNVLTTGDSANRRVLAVTTTSDIAGRSEVALAVATYRASQGEPTILVRTSTAADQDSWAGPGLCEYLAARSAAPLHAHLRDTDVPNLRIMPAGRSAADPYTLFGPERFRALVGELRSTGGLVVLDAPSVSDNPEATAICAAADAVVLIVEPGVTRGDEAVRVCTALELVRRPILGAVLFRPPRQDAPIPPLARIVVGGSIPQARNGAPFPPPAPLGVPRATGPTIDRLPSGSDDAPPELDGVHGSTAAGKATEARDVPESTPEQEGAAAESSSRAEPGPRRPSPTPRGDSDVKVLAGSDSASDT</sequence>
<keyword evidence="3" id="KW-0472">Membrane</keyword>
<feature type="region of interest" description="Disordered" evidence="2">
    <location>
        <begin position="515"/>
        <end position="616"/>
    </location>
</feature>
<organism evidence="4 5">
    <name type="scientific">Pseudonocardia sediminis</name>
    <dbReference type="NCBI Taxonomy" id="1397368"/>
    <lineage>
        <taxon>Bacteria</taxon>
        <taxon>Bacillati</taxon>
        <taxon>Actinomycetota</taxon>
        <taxon>Actinomycetes</taxon>
        <taxon>Pseudonocardiales</taxon>
        <taxon>Pseudonocardiaceae</taxon>
        <taxon>Pseudonocardia</taxon>
    </lineage>
</organism>
<dbReference type="InterPro" id="IPR050445">
    <property type="entry name" value="Bact_polysacc_biosynth/exp"/>
</dbReference>
<evidence type="ECO:0000256" key="2">
    <source>
        <dbReference type="SAM" id="MobiDB-lite"/>
    </source>
</evidence>
<keyword evidence="3" id="KW-0812">Transmembrane</keyword>
<gene>
    <name evidence="4" type="ORF">EV383_4814</name>
</gene>
<dbReference type="PANTHER" id="PTHR32309">
    <property type="entry name" value="TYROSINE-PROTEIN KINASE"/>
    <property type="match status" value="1"/>
</dbReference>
<keyword evidence="5" id="KW-1185">Reference proteome</keyword>
<comment type="caution">
    <text evidence="4">The sequence shown here is derived from an EMBL/GenBank/DDBJ whole genome shotgun (WGS) entry which is preliminary data.</text>
</comment>
<dbReference type="RefSeq" id="WP_130291970.1">
    <property type="nucleotide sequence ID" value="NZ_SHKL01000001.1"/>
</dbReference>
<dbReference type="GO" id="GO:0004713">
    <property type="term" value="F:protein tyrosine kinase activity"/>
    <property type="evidence" value="ECO:0007669"/>
    <property type="project" value="TreeGrafter"/>
</dbReference>
<feature type="region of interest" description="Disordered" evidence="2">
    <location>
        <begin position="1"/>
        <end position="36"/>
    </location>
</feature>
<feature type="coiled-coil region" evidence="1">
    <location>
        <begin position="198"/>
        <end position="225"/>
    </location>
</feature>
<dbReference type="Gene3D" id="3.40.50.300">
    <property type="entry name" value="P-loop containing nucleotide triphosphate hydrolases"/>
    <property type="match status" value="1"/>
</dbReference>
<keyword evidence="1" id="KW-0175">Coiled coil</keyword>
<evidence type="ECO:0000256" key="1">
    <source>
        <dbReference type="SAM" id="Coils"/>
    </source>
</evidence>
<evidence type="ECO:0000313" key="4">
    <source>
        <dbReference type="EMBL" id="RZT87882.1"/>
    </source>
</evidence>
<dbReference type="GO" id="GO:0005886">
    <property type="term" value="C:plasma membrane"/>
    <property type="evidence" value="ECO:0007669"/>
    <property type="project" value="TreeGrafter"/>
</dbReference>
<accession>A0A4Q7V0B3</accession>
<dbReference type="InterPro" id="IPR027417">
    <property type="entry name" value="P-loop_NTPase"/>
</dbReference>
<protein>
    <submittedName>
        <fullName evidence="4">Mrp family chromosome partitioning ATPase</fullName>
    </submittedName>
</protein>
<dbReference type="SUPFAM" id="SSF52540">
    <property type="entry name" value="P-loop containing nucleoside triphosphate hydrolases"/>
    <property type="match status" value="1"/>
</dbReference>
<dbReference type="Proteomes" id="UP000291591">
    <property type="component" value="Unassembled WGS sequence"/>
</dbReference>
<feature type="transmembrane region" description="Helical" evidence="3">
    <location>
        <begin position="55"/>
        <end position="75"/>
    </location>
</feature>
<dbReference type="EMBL" id="SHKL01000001">
    <property type="protein sequence ID" value="RZT87882.1"/>
    <property type="molecule type" value="Genomic_DNA"/>
</dbReference>
<dbReference type="AlphaFoldDB" id="A0A4Q7V0B3"/>
<name>A0A4Q7V0B3_PSEST</name>
<proteinExistence type="predicted"/>
<evidence type="ECO:0000313" key="5">
    <source>
        <dbReference type="Proteomes" id="UP000291591"/>
    </source>
</evidence>